<dbReference type="CDD" id="cd01310">
    <property type="entry name" value="TatD_DNAse"/>
    <property type="match status" value="1"/>
</dbReference>
<dbReference type="GO" id="GO:0016788">
    <property type="term" value="F:hydrolase activity, acting on ester bonds"/>
    <property type="evidence" value="ECO:0007669"/>
    <property type="project" value="InterPro"/>
</dbReference>
<dbReference type="AlphaFoldDB" id="A0A370UDR4"/>
<dbReference type="SUPFAM" id="SSF51556">
    <property type="entry name" value="Metallo-dependent hydrolases"/>
    <property type="match status" value="1"/>
</dbReference>
<dbReference type="PIRSF" id="PIRSF005902">
    <property type="entry name" value="DNase_TatD"/>
    <property type="match status" value="1"/>
</dbReference>
<protein>
    <submittedName>
        <fullName evidence="5">Cytoplasmic Dnase</fullName>
    </submittedName>
</protein>
<keyword evidence="2 4" id="KW-0479">Metal-binding</keyword>
<dbReference type="OrthoDB" id="9810005at2"/>
<evidence type="ECO:0000256" key="4">
    <source>
        <dbReference type="PIRSR" id="PIRSR005902-1"/>
    </source>
</evidence>
<dbReference type="GO" id="GO:0046872">
    <property type="term" value="F:metal ion binding"/>
    <property type="evidence" value="ECO:0007669"/>
    <property type="project" value="UniProtKB-KW"/>
</dbReference>
<dbReference type="EMBL" id="QKRA01000001">
    <property type="protein sequence ID" value="RDL45928.1"/>
    <property type="molecule type" value="Genomic_DNA"/>
</dbReference>
<evidence type="ECO:0000256" key="2">
    <source>
        <dbReference type="ARBA" id="ARBA00022723"/>
    </source>
</evidence>
<feature type="binding site" evidence="4">
    <location>
        <position position="128"/>
    </location>
    <ligand>
        <name>a divalent metal cation</name>
        <dbReference type="ChEBI" id="CHEBI:60240"/>
        <label>2</label>
    </ligand>
</feature>
<comment type="caution">
    <text evidence="5">The sequence shown here is derived from an EMBL/GenBank/DDBJ whole genome shotgun (WGS) entry which is preliminary data.</text>
</comment>
<gene>
    <name evidence="5" type="ORF">DN730_02440</name>
</gene>
<dbReference type="Gene3D" id="3.20.20.140">
    <property type="entry name" value="Metal-dependent hydrolases"/>
    <property type="match status" value="1"/>
</dbReference>
<reference evidence="5 6" key="1">
    <citation type="submission" date="2018-06" db="EMBL/GenBank/DDBJ databases">
        <title>Marinomonas sp. YLB-05 draft genome sequence.</title>
        <authorList>
            <person name="Yu L."/>
            <person name="Tang X."/>
        </authorList>
    </citation>
    <scope>NUCLEOTIDE SEQUENCE [LARGE SCALE GENOMIC DNA]</scope>
    <source>
        <strain evidence="5 6">YLB-05</strain>
    </source>
</reference>
<evidence type="ECO:0000256" key="3">
    <source>
        <dbReference type="ARBA" id="ARBA00022801"/>
    </source>
</evidence>
<dbReference type="InterPro" id="IPR001130">
    <property type="entry name" value="TatD-like"/>
</dbReference>
<evidence type="ECO:0000313" key="6">
    <source>
        <dbReference type="Proteomes" id="UP000254326"/>
    </source>
</evidence>
<dbReference type="InterPro" id="IPR018228">
    <property type="entry name" value="DNase_TatD-rel_CS"/>
</dbReference>
<dbReference type="PANTHER" id="PTHR46124">
    <property type="entry name" value="D-AMINOACYL-TRNA DEACYLASE"/>
    <property type="match status" value="1"/>
</dbReference>
<feature type="binding site" evidence="4">
    <location>
        <position position="92"/>
    </location>
    <ligand>
        <name>a divalent metal cation</name>
        <dbReference type="ChEBI" id="CHEBI:60240"/>
        <label>1</label>
    </ligand>
</feature>
<feature type="binding site" evidence="4">
    <location>
        <position position="203"/>
    </location>
    <ligand>
        <name>a divalent metal cation</name>
        <dbReference type="ChEBI" id="CHEBI:60240"/>
        <label>1</label>
    </ligand>
</feature>
<accession>A0A370UDR4</accession>
<feature type="binding site" evidence="4">
    <location>
        <position position="152"/>
    </location>
    <ligand>
        <name>a divalent metal cation</name>
        <dbReference type="ChEBI" id="CHEBI:60240"/>
        <label>2</label>
    </ligand>
</feature>
<dbReference type="Pfam" id="PF01026">
    <property type="entry name" value="TatD_DNase"/>
    <property type="match status" value="1"/>
</dbReference>
<dbReference type="PANTHER" id="PTHR46124:SF2">
    <property type="entry name" value="D-AMINOACYL-TRNA DEACYLASE"/>
    <property type="match status" value="1"/>
</dbReference>
<keyword evidence="6" id="KW-1185">Reference proteome</keyword>
<comment type="similarity">
    <text evidence="1">Belongs to the metallo-dependent hydrolases superfamily. TatD-type hydrolase family.</text>
</comment>
<dbReference type="PROSITE" id="PS01091">
    <property type="entry name" value="TATD_3"/>
    <property type="match status" value="1"/>
</dbReference>
<keyword evidence="3" id="KW-0378">Hydrolase</keyword>
<dbReference type="RefSeq" id="WP_115466515.1">
    <property type="nucleotide sequence ID" value="NZ_QKRA01000001.1"/>
</dbReference>
<dbReference type="PROSITE" id="PS01090">
    <property type="entry name" value="TATD_2"/>
    <property type="match status" value="1"/>
</dbReference>
<dbReference type="FunFam" id="3.20.20.140:FF:000005">
    <property type="entry name" value="TatD family hydrolase"/>
    <property type="match status" value="1"/>
</dbReference>
<organism evidence="5 6">
    <name type="scientific">Marinomonas piezotolerans</name>
    <dbReference type="NCBI Taxonomy" id="2213058"/>
    <lineage>
        <taxon>Bacteria</taxon>
        <taxon>Pseudomonadati</taxon>
        <taxon>Pseudomonadota</taxon>
        <taxon>Gammaproteobacteria</taxon>
        <taxon>Oceanospirillales</taxon>
        <taxon>Oceanospirillaceae</taxon>
        <taxon>Marinomonas</taxon>
    </lineage>
</organism>
<evidence type="ECO:0000313" key="5">
    <source>
        <dbReference type="EMBL" id="RDL45928.1"/>
    </source>
</evidence>
<sequence length="256" mass="29149">MYDIGVNLSHPSYLESLEQFQKDYHEQGVNGIICIASNLDESLANLKLCAPYSDMFVTLGCHPHHASSWKSTDTDTLIDLFHHYELAVAVGETGLDFNRNYSTPDEQIKAFQAQLNVAATVRKPIYLHERDAFDTMIEMLSSANLDNSGVIHCFTGDSDAMKCYLDFNLYVGITGWLLDERRNQSLKEAVKQLPLERLLIETDSPYLLPRNIRPRPKRNHPKYLPWIAQEIARIKELPVEDVISAADNNTKTLFFS</sequence>
<evidence type="ECO:0000256" key="1">
    <source>
        <dbReference type="ARBA" id="ARBA00009275"/>
    </source>
</evidence>
<proteinExistence type="inferred from homology"/>
<dbReference type="Proteomes" id="UP000254326">
    <property type="component" value="Unassembled WGS sequence"/>
</dbReference>
<dbReference type="InterPro" id="IPR032466">
    <property type="entry name" value="Metal_Hydrolase"/>
</dbReference>
<name>A0A370UDR4_9GAMM</name>